<organism evidence="8 9">
    <name type="scientific">Clostridium bornimense</name>
    <dbReference type="NCBI Taxonomy" id="1216932"/>
    <lineage>
        <taxon>Bacteria</taxon>
        <taxon>Bacillati</taxon>
        <taxon>Bacillota</taxon>
        <taxon>Clostridia</taxon>
        <taxon>Eubacteriales</taxon>
        <taxon>Clostridiaceae</taxon>
        <taxon>Clostridium</taxon>
    </lineage>
</organism>
<evidence type="ECO:0000259" key="7">
    <source>
        <dbReference type="Pfam" id="PF21982"/>
    </source>
</evidence>
<accession>W6SE70</accession>
<dbReference type="HAMAP" id="MF_01114">
    <property type="entry name" value="RecX"/>
    <property type="match status" value="1"/>
</dbReference>
<evidence type="ECO:0000259" key="6">
    <source>
        <dbReference type="Pfam" id="PF21981"/>
    </source>
</evidence>
<dbReference type="Pfam" id="PF21981">
    <property type="entry name" value="RecX_HTH3"/>
    <property type="match status" value="1"/>
</dbReference>
<dbReference type="PANTHER" id="PTHR33602:SF1">
    <property type="entry name" value="REGULATORY PROTEIN RECX FAMILY PROTEIN"/>
    <property type="match status" value="1"/>
</dbReference>
<dbReference type="InterPro" id="IPR036388">
    <property type="entry name" value="WH-like_DNA-bd_sf"/>
</dbReference>
<feature type="domain" description="RecX third three-helical" evidence="6">
    <location>
        <begin position="159"/>
        <end position="202"/>
    </location>
</feature>
<name>W6SE70_9CLOT</name>
<dbReference type="InterPro" id="IPR053925">
    <property type="entry name" value="RecX_HTH_3rd"/>
</dbReference>
<dbReference type="GO" id="GO:0006282">
    <property type="term" value="P:regulation of DNA repair"/>
    <property type="evidence" value="ECO:0007669"/>
    <property type="project" value="UniProtKB-UniRule"/>
</dbReference>
<dbReference type="PANTHER" id="PTHR33602">
    <property type="entry name" value="REGULATORY PROTEIN RECX FAMILY PROTEIN"/>
    <property type="match status" value="1"/>
</dbReference>
<dbReference type="EMBL" id="HG917868">
    <property type="protein sequence ID" value="CDM67920.1"/>
    <property type="molecule type" value="Genomic_DNA"/>
</dbReference>
<protein>
    <recommendedName>
        <fullName evidence="3 5">Regulatory protein RecX</fullName>
    </recommendedName>
</protein>
<dbReference type="RefSeq" id="WP_044036590.1">
    <property type="nucleotide sequence ID" value="NZ_HG917868.1"/>
</dbReference>
<dbReference type="AlphaFoldDB" id="W6SE70"/>
<dbReference type="eggNOG" id="COG2137">
    <property type="taxonomic scope" value="Bacteria"/>
</dbReference>
<dbReference type="HOGENOM" id="CLU_066607_4_1_9"/>
<comment type="function">
    <text evidence="5">Modulates RecA activity.</text>
</comment>
<dbReference type="NCBIfam" id="NF001058">
    <property type="entry name" value="PRK00117.4-1"/>
    <property type="match status" value="1"/>
</dbReference>
<evidence type="ECO:0000256" key="1">
    <source>
        <dbReference type="ARBA" id="ARBA00004496"/>
    </source>
</evidence>
<dbReference type="Gene3D" id="1.10.10.10">
    <property type="entry name" value="Winged helix-like DNA-binding domain superfamily/Winged helix DNA-binding domain"/>
    <property type="match status" value="3"/>
</dbReference>
<keyword evidence="4 5" id="KW-0963">Cytoplasm</keyword>
<gene>
    <name evidence="5" type="primary">recX</name>
    <name evidence="8" type="ORF">CM240_0755</name>
</gene>
<reference evidence="8 9" key="1">
    <citation type="submission" date="2013-11" db="EMBL/GenBank/DDBJ databases">
        <title>Complete genome sequence of Clostridum sp. M2/40.</title>
        <authorList>
            <person name="Wibberg D."/>
            <person name="Puehler A."/>
            <person name="Schlueter A."/>
        </authorList>
    </citation>
    <scope>NUCLEOTIDE SEQUENCE [LARGE SCALE GENOMIC DNA]</scope>
    <source>
        <strain evidence="9">M2/40</strain>
    </source>
</reference>
<evidence type="ECO:0000256" key="5">
    <source>
        <dbReference type="HAMAP-Rule" id="MF_01114"/>
    </source>
</evidence>
<comment type="similarity">
    <text evidence="2 5">Belongs to the RecX family.</text>
</comment>
<dbReference type="KEGG" id="clt:CM240_0755"/>
<feature type="domain" description="RecX first three-helical" evidence="7">
    <location>
        <begin position="64"/>
        <end position="102"/>
    </location>
</feature>
<dbReference type="Pfam" id="PF21982">
    <property type="entry name" value="RecX_HTH1"/>
    <property type="match status" value="1"/>
</dbReference>
<dbReference type="InterPro" id="IPR053926">
    <property type="entry name" value="RecX_HTH_1st"/>
</dbReference>
<evidence type="ECO:0000256" key="3">
    <source>
        <dbReference type="ARBA" id="ARBA00018111"/>
    </source>
</evidence>
<dbReference type="Proteomes" id="UP000019426">
    <property type="component" value="Chromosome M2/40_rep1"/>
</dbReference>
<dbReference type="STRING" id="1216932.CM240_0755"/>
<sequence>MNNIITNIELCKKNKERSNIFIDNEFAFAVSNEIIYKFHLKIKGNIDMELMSEIIKEDNYVKGKETALKYIERSYKTESEVRKKLLDKEYEEETIDRIIEFLRNYNFINDNEYVERYLKEKLKTYGYKYVYNKLIQKGIEKNIIDKVYENSNKEEEEVGAYELAKNKYKSLIRNEETYLKAYRKLYDFLMRKGYSSNLVKSIVESICNKEDFLTDENDNKMKDLAKKKYLKVKDKNKTMTYLLSKGYDFDKVKEVVNDLANER</sequence>
<keyword evidence="9" id="KW-1185">Reference proteome</keyword>
<dbReference type="GO" id="GO:0005737">
    <property type="term" value="C:cytoplasm"/>
    <property type="evidence" value="ECO:0007669"/>
    <property type="project" value="UniProtKB-SubCell"/>
</dbReference>
<dbReference type="InterPro" id="IPR003783">
    <property type="entry name" value="Regulatory_RecX"/>
</dbReference>
<evidence type="ECO:0000313" key="9">
    <source>
        <dbReference type="Proteomes" id="UP000019426"/>
    </source>
</evidence>
<evidence type="ECO:0000256" key="4">
    <source>
        <dbReference type="ARBA" id="ARBA00022490"/>
    </source>
</evidence>
<evidence type="ECO:0000256" key="2">
    <source>
        <dbReference type="ARBA" id="ARBA00009695"/>
    </source>
</evidence>
<comment type="subcellular location">
    <subcellularLocation>
        <location evidence="1 5">Cytoplasm</location>
    </subcellularLocation>
</comment>
<proteinExistence type="inferred from homology"/>
<dbReference type="PATRIC" id="fig|1216932.3.peg.741"/>
<evidence type="ECO:0000313" key="8">
    <source>
        <dbReference type="EMBL" id="CDM67920.1"/>
    </source>
</evidence>